<dbReference type="InterPro" id="IPR003959">
    <property type="entry name" value="ATPase_AAA_core"/>
</dbReference>
<comment type="caution">
    <text evidence="6">The sequence shown here is derived from an EMBL/GenBank/DDBJ whole genome shotgun (WGS) entry which is preliminary data.</text>
</comment>
<feature type="region of interest" description="Disordered" evidence="4">
    <location>
        <begin position="840"/>
        <end position="906"/>
    </location>
</feature>
<dbReference type="Gene3D" id="3.40.50.300">
    <property type="entry name" value="P-loop containing nucleotide triphosphate hydrolases"/>
    <property type="match status" value="1"/>
</dbReference>
<feature type="compositionally biased region" description="Basic and acidic residues" evidence="4">
    <location>
        <begin position="840"/>
        <end position="877"/>
    </location>
</feature>
<sequence>MSNEPPFNDDDLINDFYEEPDEYPDEFDIPEEYMEELQKDDNHKVMNEKNQPPSGNVDLPLNQDNDVMMEESEKPEVPSHVSFDTNEVQFKSHKSDLYSFERYSGKQKWRTEMKQEGDVMEAVNWKTQNSKNSIVQKTKVNTAPEAQLIQFSNKNEFYNSERFQINKKMATNESTFMTIDNDTIPVNVSRDVQYLRQQEKPVADASLLGITMKELIKRADALERKKDRQKRQKLDAVDHDNETMENEHVEHGVQQHRNEEKDRLWVDKHSPQNFSDLLSDERINREVLRSLRAWDPYVFGKEPPKRPVYFQQQQADQADATTTTPEQTNDKRPDLKNRVILLSGPAGVGKTTLAHIIAKHAGYRPIEVNASDERSASVLTERVTRAMESSTLNISSIGKKDVMAGRPNCLILDEVDGADAKSSINALVNIIKADKPDPNAKKKATYLRRPIIFICNHKHAPALRPLLPYAKCFDVSPPSANRFVSRLKAVLSAERMTLVGGGSMLHRLVEGSGGDIRSCLFTLQFAAARAREMALNKQKKNQDMIGANDVLVDITAALSNALGGNGLGLKDQRSDMGGTLMKIFKKFKGKSKSSRDVERILQAADVFGDNSKILDSFFMNIANISYVDPTLDRCWTAHEWLSCVDVFRSFKTSVASNNVSEHRTMQKWHIPSAIAACHLLCRVETRPDIQLSMREITDARYQSEANVGLVDKFLEGLPPSVKSGINKHQLVSDILPYCLWLLSSGQGIGSLNRAVSSLDVLKKEEKNAFFAHVQTLRSLGLTYVKDEDDSRDYGTRVMNMRLEPEIDRVSRYKGVSHVRGKIPPLMKELLAHETTVAGLRAKEEGREANVVAEEKDDVHMVNQEQEKNKKEDQESNKKQVTSPNTSSTSTIPSKKLTTKDPKSIPKKKAASNFLGIGAARAKAARTARKAAQVGFDRSKGRVKYSNTGSGIIIDKVIRFKYQKGFTQAVRLPCTKRDLFC</sequence>
<protein>
    <recommendedName>
        <fullName evidence="5">AAA+ ATPase domain-containing protein</fullName>
    </recommendedName>
</protein>
<dbReference type="SMART" id="SM00382">
    <property type="entry name" value="AAA"/>
    <property type="match status" value="1"/>
</dbReference>
<feature type="compositionally biased region" description="Low complexity" evidence="4">
    <location>
        <begin position="878"/>
        <end position="895"/>
    </location>
</feature>
<evidence type="ECO:0000256" key="3">
    <source>
        <dbReference type="ARBA" id="ARBA00043975"/>
    </source>
</evidence>
<comment type="similarity">
    <text evidence="3">Belongs to the activator 1 small subunits family. CTF18 subfamily.</text>
</comment>
<dbReference type="InterPro" id="IPR003593">
    <property type="entry name" value="AAA+_ATPase"/>
</dbReference>
<feature type="region of interest" description="Disordered" evidence="4">
    <location>
        <begin position="312"/>
        <end position="334"/>
    </location>
</feature>
<feature type="domain" description="AAA+ ATPase" evidence="5">
    <location>
        <begin position="336"/>
        <end position="477"/>
    </location>
</feature>
<evidence type="ECO:0000256" key="1">
    <source>
        <dbReference type="ARBA" id="ARBA00004123"/>
    </source>
</evidence>
<dbReference type="SUPFAM" id="SSF52540">
    <property type="entry name" value="P-loop containing nucleoside triphosphate hydrolases"/>
    <property type="match status" value="1"/>
</dbReference>
<dbReference type="EMBL" id="BLLK01000075">
    <property type="protein sequence ID" value="GFH61721.1"/>
    <property type="molecule type" value="Genomic_DNA"/>
</dbReference>
<feature type="compositionally biased region" description="Acidic residues" evidence="4">
    <location>
        <begin position="7"/>
        <end position="25"/>
    </location>
</feature>
<feature type="compositionally biased region" description="Low complexity" evidence="4">
    <location>
        <begin position="312"/>
        <end position="324"/>
    </location>
</feature>
<dbReference type="AlphaFoldDB" id="A0AAD3DCC8"/>
<keyword evidence="2" id="KW-0539">Nucleus</keyword>
<dbReference type="GO" id="GO:0005524">
    <property type="term" value="F:ATP binding"/>
    <property type="evidence" value="ECO:0007669"/>
    <property type="project" value="InterPro"/>
</dbReference>
<reference evidence="6 7" key="1">
    <citation type="journal article" date="2021" name="Sci. Rep.">
        <title>The genome of the diatom Chaetoceros tenuissimus carries an ancient integrated fragment of an extant virus.</title>
        <authorList>
            <person name="Hongo Y."/>
            <person name="Kimura K."/>
            <person name="Takaki Y."/>
            <person name="Yoshida Y."/>
            <person name="Baba S."/>
            <person name="Kobayashi G."/>
            <person name="Nagasaki K."/>
            <person name="Hano T."/>
            <person name="Tomaru Y."/>
        </authorList>
    </citation>
    <scope>NUCLEOTIDE SEQUENCE [LARGE SCALE GENOMIC DNA]</scope>
    <source>
        <strain evidence="6 7">NIES-3715</strain>
    </source>
</reference>
<feature type="region of interest" description="Disordered" evidence="4">
    <location>
        <begin position="42"/>
        <end position="64"/>
    </location>
</feature>
<evidence type="ECO:0000313" key="6">
    <source>
        <dbReference type="EMBL" id="GFH61721.1"/>
    </source>
</evidence>
<dbReference type="Pfam" id="PF00004">
    <property type="entry name" value="AAA"/>
    <property type="match status" value="1"/>
</dbReference>
<dbReference type="CDD" id="cd00009">
    <property type="entry name" value="AAA"/>
    <property type="match status" value="1"/>
</dbReference>
<organism evidence="6 7">
    <name type="scientific">Chaetoceros tenuissimus</name>
    <dbReference type="NCBI Taxonomy" id="426638"/>
    <lineage>
        <taxon>Eukaryota</taxon>
        <taxon>Sar</taxon>
        <taxon>Stramenopiles</taxon>
        <taxon>Ochrophyta</taxon>
        <taxon>Bacillariophyta</taxon>
        <taxon>Coscinodiscophyceae</taxon>
        <taxon>Chaetocerotophycidae</taxon>
        <taxon>Chaetocerotales</taxon>
        <taxon>Chaetocerotaceae</taxon>
        <taxon>Chaetoceros</taxon>
    </lineage>
</organism>
<dbReference type="GO" id="GO:0005634">
    <property type="term" value="C:nucleus"/>
    <property type="evidence" value="ECO:0007669"/>
    <property type="project" value="UniProtKB-SubCell"/>
</dbReference>
<feature type="region of interest" description="Disordered" evidence="4">
    <location>
        <begin position="1"/>
        <end position="25"/>
    </location>
</feature>
<accession>A0AAD3DCC8</accession>
<dbReference type="PANTHER" id="PTHR46765:SF1">
    <property type="entry name" value="P-LOOP CONTAINING NUCLEOSIDE TRIPHOSPHATE HYDROLASES SUPERFAMILY PROTEIN"/>
    <property type="match status" value="1"/>
</dbReference>
<dbReference type="Proteomes" id="UP001054902">
    <property type="component" value="Unassembled WGS sequence"/>
</dbReference>
<dbReference type="PANTHER" id="PTHR46765">
    <property type="entry name" value="P-LOOP CONTAINING NUCLEOSIDE TRIPHOSPHATE HYDROLASES SUPERFAMILY PROTEIN"/>
    <property type="match status" value="1"/>
</dbReference>
<dbReference type="Gene3D" id="1.10.8.60">
    <property type="match status" value="1"/>
</dbReference>
<evidence type="ECO:0000313" key="7">
    <source>
        <dbReference type="Proteomes" id="UP001054902"/>
    </source>
</evidence>
<gene>
    <name evidence="6" type="ORF">CTEN210_18197</name>
</gene>
<dbReference type="InterPro" id="IPR027417">
    <property type="entry name" value="P-loop_NTPase"/>
</dbReference>
<dbReference type="GO" id="GO:0016887">
    <property type="term" value="F:ATP hydrolysis activity"/>
    <property type="evidence" value="ECO:0007669"/>
    <property type="project" value="InterPro"/>
</dbReference>
<keyword evidence="7" id="KW-1185">Reference proteome</keyword>
<evidence type="ECO:0000259" key="5">
    <source>
        <dbReference type="SMART" id="SM00382"/>
    </source>
</evidence>
<comment type="subcellular location">
    <subcellularLocation>
        <location evidence="1">Nucleus</location>
    </subcellularLocation>
</comment>
<evidence type="ECO:0000256" key="2">
    <source>
        <dbReference type="ARBA" id="ARBA00023242"/>
    </source>
</evidence>
<proteinExistence type="inferred from homology"/>
<evidence type="ECO:0000256" key="4">
    <source>
        <dbReference type="SAM" id="MobiDB-lite"/>
    </source>
</evidence>
<name>A0AAD3DCC8_9STRA</name>
<dbReference type="InterPro" id="IPR053016">
    <property type="entry name" value="CTF18-RFC_complex"/>
</dbReference>